<feature type="domain" description="Minor capsid protein P9 transmembrane helices" evidence="2">
    <location>
        <begin position="2"/>
        <end position="65"/>
    </location>
</feature>
<feature type="transmembrane region" description="Helical" evidence="1">
    <location>
        <begin position="29"/>
        <end position="45"/>
    </location>
</feature>
<keyword evidence="1" id="KW-1133">Transmembrane helix</keyword>
<name>A0A6C0CCY7_9ZZZZ</name>
<dbReference type="InterPro" id="IPR043915">
    <property type="entry name" value="P9_TM"/>
</dbReference>
<dbReference type="EMBL" id="MN739392">
    <property type="protein sequence ID" value="QHT02331.1"/>
    <property type="molecule type" value="Genomic_DNA"/>
</dbReference>
<proteinExistence type="predicted"/>
<dbReference type="Pfam" id="PF19066">
    <property type="entry name" value="P9_TM"/>
    <property type="match status" value="1"/>
</dbReference>
<evidence type="ECO:0000259" key="2">
    <source>
        <dbReference type="Pfam" id="PF19066"/>
    </source>
</evidence>
<sequence>MFWLDNLNILTIPILIPDINMTFEDKLNAIIRGLLFLGIIFTLVFNDSKYILFVLIIMIISIIIFNYQYDKNRQIEKYLNANDLDIINNKRCIKPTKSNPFMNPNILDSKYDENNNMFSACSIENTKINNNMNKYFNENVFRETDDLYNKSLLPRQFYTMPSTTIPNEREKLGDWLYNTGPSCKENGLKCYENIHTDLRSSRHN</sequence>
<accession>A0A6C0CCY7</accession>
<evidence type="ECO:0000256" key="1">
    <source>
        <dbReference type="SAM" id="Phobius"/>
    </source>
</evidence>
<keyword evidence="1" id="KW-0472">Membrane</keyword>
<feature type="transmembrane region" description="Helical" evidence="1">
    <location>
        <begin position="51"/>
        <end position="69"/>
    </location>
</feature>
<reference evidence="3" key="1">
    <citation type="journal article" date="2020" name="Nature">
        <title>Giant virus diversity and host interactions through global metagenomics.</title>
        <authorList>
            <person name="Schulz F."/>
            <person name="Roux S."/>
            <person name="Paez-Espino D."/>
            <person name="Jungbluth S."/>
            <person name="Walsh D.A."/>
            <person name="Denef V.J."/>
            <person name="McMahon K.D."/>
            <person name="Konstantinidis K.T."/>
            <person name="Eloe-Fadrosh E.A."/>
            <person name="Kyrpides N.C."/>
            <person name="Woyke T."/>
        </authorList>
    </citation>
    <scope>NUCLEOTIDE SEQUENCE</scope>
    <source>
        <strain evidence="3">GVMAG-M-3300020565-3</strain>
    </source>
</reference>
<organism evidence="3">
    <name type="scientific">viral metagenome</name>
    <dbReference type="NCBI Taxonomy" id="1070528"/>
    <lineage>
        <taxon>unclassified sequences</taxon>
        <taxon>metagenomes</taxon>
        <taxon>organismal metagenomes</taxon>
    </lineage>
</organism>
<dbReference type="AlphaFoldDB" id="A0A6C0CCY7"/>
<keyword evidence="1" id="KW-0812">Transmembrane</keyword>
<evidence type="ECO:0000313" key="3">
    <source>
        <dbReference type="EMBL" id="QHT02331.1"/>
    </source>
</evidence>
<protein>
    <recommendedName>
        <fullName evidence="2">Minor capsid protein P9 transmembrane helices domain-containing protein</fullName>
    </recommendedName>
</protein>